<name>A0A8X8YZE8_SALSN</name>
<feature type="compositionally biased region" description="Pro residues" evidence="1">
    <location>
        <begin position="11"/>
        <end position="22"/>
    </location>
</feature>
<sequence length="159" mass="17401">MVASKSNGSSLPPPHPRSPPQFPDLYGKRRELARVQMLQREIGFLDEELKSLESIPPASRSCKEVVDFVTGNVDPLIPTSLPFLSIKSELRRLEDHVVSGNGSVECAASTFHGFAAVVVRVILVCPSAATPEVQKQLLLLHAKALLLPNLLLHKVYMLS</sequence>
<gene>
    <name evidence="3" type="ORF">SASPL_154601</name>
</gene>
<dbReference type="AlphaFoldDB" id="A0A8X8YZE8"/>
<accession>A0A8X8YZE8</accession>
<organism evidence="3">
    <name type="scientific">Salvia splendens</name>
    <name type="common">Scarlet sage</name>
    <dbReference type="NCBI Taxonomy" id="180675"/>
    <lineage>
        <taxon>Eukaryota</taxon>
        <taxon>Viridiplantae</taxon>
        <taxon>Streptophyta</taxon>
        <taxon>Embryophyta</taxon>
        <taxon>Tracheophyta</taxon>
        <taxon>Spermatophyta</taxon>
        <taxon>Magnoliopsida</taxon>
        <taxon>eudicotyledons</taxon>
        <taxon>Gunneridae</taxon>
        <taxon>Pentapetalae</taxon>
        <taxon>asterids</taxon>
        <taxon>lamiids</taxon>
        <taxon>Lamiales</taxon>
        <taxon>Lamiaceae</taxon>
        <taxon>Nepetoideae</taxon>
        <taxon>Mentheae</taxon>
        <taxon>Salviinae</taxon>
        <taxon>Salvia</taxon>
        <taxon>Salvia subgen. Calosphace</taxon>
        <taxon>core Calosphace</taxon>
    </lineage>
</organism>
<dbReference type="EMBL" id="PNBA02000022">
    <property type="protein sequence ID" value="KAG6385723.1"/>
    <property type="molecule type" value="Genomic_DNA"/>
</dbReference>
<evidence type="ECO:0000256" key="1">
    <source>
        <dbReference type="SAM" id="MobiDB-lite"/>
    </source>
</evidence>
<feature type="domain" description="G protein gamma" evidence="2">
    <location>
        <begin position="31"/>
        <end position="93"/>
    </location>
</feature>
<keyword evidence="4" id="KW-1185">Reference proteome</keyword>
<proteinExistence type="predicted"/>
<dbReference type="GO" id="GO:0007186">
    <property type="term" value="P:G protein-coupled receptor signaling pathway"/>
    <property type="evidence" value="ECO:0007669"/>
    <property type="project" value="InterPro"/>
</dbReference>
<comment type="caution">
    <text evidence="3">The sequence shown here is derived from an EMBL/GenBank/DDBJ whole genome shotgun (WGS) entry which is preliminary data.</text>
</comment>
<dbReference type="InterPro" id="IPR055305">
    <property type="entry name" value="GG3-like"/>
</dbReference>
<dbReference type="PANTHER" id="PTHR32378">
    <property type="entry name" value="GUANINE NUCLEOTIDE-BINDING PROTEIN SUBUNIT GAMMA 3"/>
    <property type="match status" value="1"/>
</dbReference>
<dbReference type="Pfam" id="PF00631">
    <property type="entry name" value="G-gamma"/>
    <property type="match status" value="1"/>
</dbReference>
<evidence type="ECO:0000313" key="4">
    <source>
        <dbReference type="Proteomes" id="UP000298416"/>
    </source>
</evidence>
<feature type="region of interest" description="Disordered" evidence="1">
    <location>
        <begin position="1"/>
        <end position="25"/>
    </location>
</feature>
<dbReference type="PANTHER" id="PTHR32378:SF10">
    <property type="entry name" value="GUANINE NUCLEOTIDE-BINDING PROTEIN SUBUNIT GAMMA 3"/>
    <property type="match status" value="1"/>
</dbReference>
<reference evidence="3" key="1">
    <citation type="submission" date="2018-01" db="EMBL/GenBank/DDBJ databases">
        <authorList>
            <person name="Mao J.F."/>
        </authorList>
    </citation>
    <scope>NUCLEOTIDE SEQUENCE</scope>
    <source>
        <strain evidence="3">Huo1</strain>
        <tissue evidence="3">Leaf</tissue>
    </source>
</reference>
<reference evidence="3" key="2">
    <citation type="submission" date="2020-08" db="EMBL/GenBank/DDBJ databases">
        <title>Plant Genome Project.</title>
        <authorList>
            <person name="Zhang R.-G."/>
        </authorList>
    </citation>
    <scope>NUCLEOTIDE SEQUENCE</scope>
    <source>
        <strain evidence="3">Huo1</strain>
        <tissue evidence="3">Leaf</tissue>
    </source>
</reference>
<evidence type="ECO:0000313" key="3">
    <source>
        <dbReference type="EMBL" id="KAG6385723.1"/>
    </source>
</evidence>
<protein>
    <recommendedName>
        <fullName evidence="2">G protein gamma domain-containing protein</fullName>
    </recommendedName>
</protein>
<dbReference type="Proteomes" id="UP000298416">
    <property type="component" value="Unassembled WGS sequence"/>
</dbReference>
<dbReference type="InterPro" id="IPR015898">
    <property type="entry name" value="G-protein_gamma-like_dom"/>
</dbReference>
<dbReference type="SMART" id="SM01224">
    <property type="entry name" value="G_gamma"/>
    <property type="match status" value="1"/>
</dbReference>
<evidence type="ECO:0000259" key="2">
    <source>
        <dbReference type="SMART" id="SM01224"/>
    </source>
</evidence>